<keyword evidence="3" id="KW-0378">Hydrolase</keyword>
<dbReference type="Proteomes" id="UP000321518">
    <property type="component" value="Unassembled WGS sequence"/>
</dbReference>
<protein>
    <submittedName>
        <fullName evidence="3">DNA repair endonuclease rad2</fullName>
    </submittedName>
</protein>
<evidence type="ECO:0000313" key="3">
    <source>
        <dbReference type="EMBL" id="GEM09203.1"/>
    </source>
</evidence>
<feature type="compositionally biased region" description="Basic and acidic residues" evidence="1">
    <location>
        <begin position="767"/>
        <end position="776"/>
    </location>
</feature>
<evidence type="ECO:0000313" key="4">
    <source>
        <dbReference type="Proteomes" id="UP000321518"/>
    </source>
</evidence>
<dbReference type="InterPro" id="IPR029060">
    <property type="entry name" value="PIN-like_dom_sf"/>
</dbReference>
<dbReference type="Pfam" id="PF00867">
    <property type="entry name" value="XPG_I"/>
    <property type="match status" value="1"/>
</dbReference>
<evidence type="ECO:0000259" key="2">
    <source>
        <dbReference type="SMART" id="SM00484"/>
    </source>
</evidence>
<keyword evidence="3" id="KW-0540">Nuclease</keyword>
<dbReference type="Gene3D" id="3.40.50.1010">
    <property type="entry name" value="5'-nuclease"/>
    <property type="match status" value="2"/>
</dbReference>
<dbReference type="SMART" id="SM00484">
    <property type="entry name" value="XPGI"/>
    <property type="match status" value="1"/>
</dbReference>
<feature type="region of interest" description="Disordered" evidence="1">
    <location>
        <begin position="539"/>
        <end position="655"/>
    </location>
</feature>
<dbReference type="PRINTS" id="PR00853">
    <property type="entry name" value="XPGRADSUPER"/>
</dbReference>
<dbReference type="GO" id="GO:0017108">
    <property type="term" value="F:5'-flap endonuclease activity"/>
    <property type="evidence" value="ECO:0007669"/>
    <property type="project" value="TreeGrafter"/>
</dbReference>
<feature type="compositionally biased region" description="Polar residues" evidence="1">
    <location>
        <begin position="739"/>
        <end position="748"/>
    </location>
</feature>
<feature type="compositionally biased region" description="Basic and acidic residues" evidence="1">
    <location>
        <begin position="601"/>
        <end position="619"/>
    </location>
</feature>
<feature type="compositionally biased region" description="Basic and acidic residues" evidence="1">
    <location>
        <begin position="543"/>
        <end position="569"/>
    </location>
</feature>
<proteinExistence type="predicted"/>
<feature type="compositionally biased region" description="Low complexity" evidence="1">
    <location>
        <begin position="189"/>
        <end position="209"/>
    </location>
</feature>
<dbReference type="SUPFAM" id="SSF47807">
    <property type="entry name" value="5' to 3' exonuclease, C-terminal subdomain"/>
    <property type="match status" value="1"/>
</dbReference>
<feature type="region of interest" description="Disordered" evidence="1">
    <location>
        <begin position="188"/>
        <end position="213"/>
    </location>
</feature>
<dbReference type="AlphaFoldDB" id="A0A511KFP4"/>
<evidence type="ECO:0000256" key="1">
    <source>
        <dbReference type="SAM" id="MobiDB-lite"/>
    </source>
</evidence>
<dbReference type="InterPro" id="IPR036279">
    <property type="entry name" value="5-3_exonuclease_C_sf"/>
</dbReference>
<dbReference type="OrthoDB" id="2959108at2759"/>
<dbReference type="PANTHER" id="PTHR11081:SF75">
    <property type="entry name" value="ENDONUCLEASE, PUTATIVE (AFU_ORTHOLOGUE AFUA_3G13260)-RELATED"/>
    <property type="match status" value="1"/>
</dbReference>
<feature type="compositionally biased region" description="Polar residues" evidence="1">
    <location>
        <begin position="641"/>
        <end position="655"/>
    </location>
</feature>
<feature type="domain" description="XPG-I" evidence="2">
    <location>
        <begin position="123"/>
        <end position="191"/>
    </location>
</feature>
<dbReference type="InterPro" id="IPR006084">
    <property type="entry name" value="XPG/Rad2"/>
</dbReference>
<dbReference type="EMBL" id="BJWK01000007">
    <property type="protein sequence ID" value="GEM09203.1"/>
    <property type="molecule type" value="Genomic_DNA"/>
</dbReference>
<keyword evidence="3" id="KW-0255">Endonuclease</keyword>
<dbReference type="PANTHER" id="PTHR11081">
    <property type="entry name" value="FLAP ENDONUCLEASE FAMILY MEMBER"/>
    <property type="match status" value="1"/>
</dbReference>
<name>A0A511KFP4_RHOTO</name>
<dbReference type="InterPro" id="IPR006086">
    <property type="entry name" value="XPG-I_dom"/>
</dbReference>
<dbReference type="GO" id="GO:0006281">
    <property type="term" value="P:DNA repair"/>
    <property type="evidence" value="ECO:0007669"/>
    <property type="project" value="UniProtKB-ARBA"/>
</dbReference>
<organism evidence="3 4">
    <name type="scientific">Rhodotorula toruloides</name>
    <name type="common">Yeast</name>
    <name type="synonym">Rhodosporidium toruloides</name>
    <dbReference type="NCBI Taxonomy" id="5286"/>
    <lineage>
        <taxon>Eukaryota</taxon>
        <taxon>Fungi</taxon>
        <taxon>Dikarya</taxon>
        <taxon>Basidiomycota</taxon>
        <taxon>Pucciniomycotina</taxon>
        <taxon>Microbotryomycetes</taxon>
        <taxon>Sporidiobolales</taxon>
        <taxon>Sporidiobolaceae</taxon>
        <taxon>Rhodotorula</taxon>
    </lineage>
</organism>
<gene>
    <name evidence="3" type="ORF">Rt10032_c07g3220</name>
</gene>
<feature type="region of interest" description="Disordered" evidence="1">
    <location>
        <begin position="673"/>
        <end position="793"/>
    </location>
</feature>
<sequence length="821" mass="90553">MGVPKLWEELEAGHCTTSWSQLVEPAFQRPGTRSLRVGVDTPLWLFHMGRMHNIVDPETGLPQNVGANADVRMVFFRACDFLRRGILPVFVFDGPKRPSFKRDRNVGGHYRGRSELELTRLFGLMGFEVRKAPAEAEAELAAMQERGEIDAVLTDDVDTLLFGKPTLRIIRNPSKTLSANHSKKYLERQASTPAASQPGPSQSQPSQSAEYMRVPPSHDKAVTTYSAADIAIEAGLDRNGMILIALMSGADYDTKGSFRVGITISAALARAGYGASLVEGVKRIRSSPAARDFPASAKAALDSFLTEWRESVANELRTNANKLFSKRHLKVADELEADSSFPRIDILDFYLSPVVSDPTSSSYVAPTWSRDVDIEGLASYMISKFEWSHVEVLARFRDLLWLGLAVQHIRRAALAEDASLPLTRVLPAGFIALVESRKCAESTDFVPSYRVELDPSVFNLHIAAALPGDDPFEIPDYTQLSQEQVAAVKAVRKAEGRAQEPPASPRGATVFRHWVPVEVLESCEEGREAVQAWKDLTGRKKRAKEDEELRKEERRRAREAGYSSPEKKGSPLKKLAFADSRRTTARRRPTKTVMPPDDSSDSDKDVHEIVSQEKARNMREAMLVEARTGKGKAREEPIAALTSSRSQRSLSNPAAQQGLLSFASTKRGILSHSTKATSVSPLVANDSDSDVFLHSHPKTSPKRPVPSPPPDGRDTLSPPTSEPSDDDLYRSKHVPKATRMSSAKTSPSKTRRAKPPPTILELSSDSSPERVKEKASPQKKKQGAKQDEGESLTAWLRRRTAEKAAAEERRTANVITLSDSD</sequence>
<dbReference type="SUPFAM" id="SSF88723">
    <property type="entry name" value="PIN domain-like"/>
    <property type="match status" value="1"/>
</dbReference>
<dbReference type="CDD" id="cd09870">
    <property type="entry name" value="PIN_YEN1"/>
    <property type="match status" value="1"/>
</dbReference>
<reference evidence="3 4" key="1">
    <citation type="submission" date="2019-07" db="EMBL/GenBank/DDBJ databases">
        <title>Rhodotorula toruloides NBRC10032 genome sequencing.</title>
        <authorList>
            <person name="Shida Y."/>
            <person name="Takaku H."/>
            <person name="Ogasawara W."/>
            <person name="Mori K."/>
        </authorList>
    </citation>
    <scope>NUCLEOTIDE SEQUENCE [LARGE SCALE GENOMIC DNA]</scope>
    <source>
        <strain evidence="3 4">NBRC10032</strain>
    </source>
</reference>
<comment type="caution">
    <text evidence="3">The sequence shown here is derived from an EMBL/GenBank/DDBJ whole genome shotgun (WGS) entry which is preliminary data.</text>
</comment>
<accession>A0A511KFP4</accession>